<dbReference type="PANTHER" id="PTHR30046">
    <property type="entry name" value="FLAGELLAR M-RING PROTEIN"/>
    <property type="match status" value="1"/>
</dbReference>
<dbReference type="InterPro" id="IPR013556">
    <property type="entry name" value="Flag_M-ring_C"/>
</dbReference>
<keyword evidence="4" id="KW-1003">Cell membrane</keyword>
<dbReference type="InterPro" id="IPR043427">
    <property type="entry name" value="YscJ/FliF"/>
</dbReference>
<feature type="domain" description="Flagellar M-ring C-terminal" evidence="11">
    <location>
        <begin position="299"/>
        <end position="341"/>
    </location>
</feature>
<evidence type="ECO:0000256" key="8">
    <source>
        <dbReference type="ARBA" id="ARBA00023143"/>
    </source>
</evidence>
<evidence type="ECO:0000256" key="2">
    <source>
        <dbReference type="ARBA" id="ARBA00004651"/>
    </source>
</evidence>
<feature type="domain" description="Flagellar M-ring N-terminal" evidence="10">
    <location>
        <begin position="42"/>
        <end position="215"/>
    </location>
</feature>
<dbReference type="PANTHER" id="PTHR30046:SF0">
    <property type="entry name" value="FLAGELLAR M-RING PROTEIN"/>
    <property type="match status" value="1"/>
</dbReference>
<comment type="subcellular location">
    <subcellularLocation>
        <location evidence="1">Bacterial flagellum basal body</location>
    </subcellularLocation>
    <subcellularLocation>
        <location evidence="2">Cell membrane</location>
        <topology evidence="2">Multi-pass membrane protein</topology>
    </subcellularLocation>
</comment>
<evidence type="ECO:0000256" key="1">
    <source>
        <dbReference type="ARBA" id="ARBA00004117"/>
    </source>
</evidence>
<evidence type="ECO:0000256" key="5">
    <source>
        <dbReference type="ARBA" id="ARBA00022692"/>
    </source>
</evidence>
<dbReference type="GO" id="GO:0005886">
    <property type="term" value="C:plasma membrane"/>
    <property type="evidence" value="ECO:0007669"/>
    <property type="project" value="UniProtKB-SubCell"/>
</dbReference>
<dbReference type="NCBIfam" id="TIGR00206">
    <property type="entry name" value="fliF"/>
    <property type="match status" value="1"/>
</dbReference>
<accession>A0A382M9X4</accession>
<dbReference type="Gene3D" id="3.30.300.30">
    <property type="match status" value="1"/>
</dbReference>
<evidence type="ECO:0000313" key="12">
    <source>
        <dbReference type="EMBL" id="SVC45793.1"/>
    </source>
</evidence>
<dbReference type="GO" id="GO:0009431">
    <property type="term" value="C:bacterial-type flagellum basal body, MS ring"/>
    <property type="evidence" value="ECO:0007669"/>
    <property type="project" value="InterPro"/>
</dbReference>
<gene>
    <name evidence="12" type="ORF">METZ01_LOCUS298647</name>
</gene>
<dbReference type="InterPro" id="IPR006182">
    <property type="entry name" value="FliF_N_dom"/>
</dbReference>
<feature type="domain" description="Flagellar M-ring C-terminal" evidence="11">
    <location>
        <begin position="249"/>
        <end position="294"/>
    </location>
</feature>
<proteinExistence type="inferred from homology"/>
<dbReference type="GO" id="GO:0071973">
    <property type="term" value="P:bacterial-type flagellum-dependent cell motility"/>
    <property type="evidence" value="ECO:0007669"/>
    <property type="project" value="InterPro"/>
</dbReference>
<evidence type="ECO:0000259" key="10">
    <source>
        <dbReference type="Pfam" id="PF01514"/>
    </source>
</evidence>
<keyword evidence="8" id="KW-0975">Bacterial flagellum</keyword>
<organism evidence="12">
    <name type="scientific">marine metagenome</name>
    <dbReference type="NCBI Taxonomy" id="408172"/>
    <lineage>
        <taxon>unclassified sequences</taxon>
        <taxon>metagenomes</taxon>
        <taxon>ecological metagenomes</taxon>
    </lineage>
</organism>
<sequence length="347" mass="38619">MENFFNQIASMFNRYTTAQKAVMITLSIGMVSAIIALVVWASRPEYELLYADIDPTTASKMVSDLKSEKVRYRLENGGKTILIPTESVSEWRLKFTEQGYVGDMISGYEIFDNSEIGMTTFKQKLNMRRALEGELTRTINQFPGVMNSRVHLALPQEKLFEKETHGKASVVLYLVPGVIIEQEQVKGISALIANSVDGINADAVVVVDSDGKLLSDSKGEQTVMGSTGNQWDLKNSVESRLQTKIQDILDGVLGYQNSIAKVSVNLNFEKIERTTEAFDPDKVVILSEERQTESSFGQDSAHYAKENVLTNYELNKTVEHYVSPTGGISRVTVAVLVDGTYVEEEDE</sequence>
<evidence type="ECO:0000256" key="3">
    <source>
        <dbReference type="ARBA" id="ARBA00007971"/>
    </source>
</evidence>
<dbReference type="EMBL" id="UINC01092317">
    <property type="protein sequence ID" value="SVC45793.1"/>
    <property type="molecule type" value="Genomic_DNA"/>
</dbReference>
<comment type="similarity">
    <text evidence="3">Belongs to the FliF family.</text>
</comment>
<evidence type="ECO:0000256" key="6">
    <source>
        <dbReference type="ARBA" id="ARBA00022989"/>
    </source>
</evidence>
<evidence type="ECO:0000256" key="7">
    <source>
        <dbReference type="ARBA" id="ARBA00023136"/>
    </source>
</evidence>
<evidence type="ECO:0008006" key="13">
    <source>
        <dbReference type="Google" id="ProtNLM"/>
    </source>
</evidence>
<keyword evidence="6 9" id="KW-1133">Transmembrane helix</keyword>
<evidence type="ECO:0000256" key="4">
    <source>
        <dbReference type="ARBA" id="ARBA00022475"/>
    </source>
</evidence>
<dbReference type="InterPro" id="IPR000067">
    <property type="entry name" value="FlgMring_FliF"/>
</dbReference>
<name>A0A382M9X4_9ZZZZ</name>
<dbReference type="Pfam" id="PF08345">
    <property type="entry name" value="YscJ_FliF_C"/>
    <property type="match status" value="2"/>
</dbReference>
<evidence type="ECO:0000259" key="11">
    <source>
        <dbReference type="Pfam" id="PF08345"/>
    </source>
</evidence>
<dbReference type="PRINTS" id="PR01009">
    <property type="entry name" value="FLGMRINGFLIF"/>
</dbReference>
<keyword evidence="5 9" id="KW-0812">Transmembrane</keyword>
<dbReference type="Pfam" id="PF01514">
    <property type="entry name" value="YscJ_FliF"/>
    <property type="match status" value="1"/>
</dbReference>
<protein>
    <recommendedName>
        <fullName evidence="13">Flagellar M-ring protein FliF</fullName>
    </recommendedName>
</protein>
<feature type="non-terminal residue" evidence="12">
    <location>
        <position position="347"/>
    </location>
</feature>
<dbReference type="InterPro" id="IPR045851">
    <property type="entry name" value="AMP-bd_C_sf"/>
</dbReference>
<reference evidence="12" key="1">
    <citation type="submission" date="2018-05" db="EMBL/GenBank/DDBJ databases">
        <authorList>
            <person name="Lanie J.A."/>
            <person name="Ng W.-L."/>
            <person name="Kazmierczak K.M."/>
            <person name="Andrzejewski T.M."/>
            <person name="Davidsen T.M."/>
            <person name="Wayne K.J."/>
            <person name="Tettelin H."/>
            <person name="Glass J.I."/>
            <person name="Rusch D."/>
            <person name="Podicherti R."/>
            <person name="Tsui H.-C.T."/>
            <person name="Winkler M.E."/>
        </authorList>
    </citation>
    <scope>NUCLEOTIDE SEQUENCE</scope>
</reference>
<dbReference type="GO" id="GO:0003774">
    <property type="term" value="F:cytoskeletal motor activity"/>
    <property type="evidence" value="ECO:0007669"/>
    <property type="project" value="InterPro"/>
</dbReference>
<feature type="transmembrane region" description="Helical" evidence="9">
    <location>
        <begin position="21"/>
        <end position="41"/>
    </location>
</feature>
<dbReference type="AlphaFoldDB" id="A0A382M9X4"/>
<evidence type="ECO:0000256" key="9">
    <source>
        <dbReference type="SAM" id="Phobius"/>
    </source>
</evidence>
<keyword evidence="7 9" id="KW-0472">Membrane</keyword>